<comment type="caution">
    <text evidence="2">The sequence shown here is derived from an EMBL/GenBank/DDBJ whole genome shotgun (WGS) entry which is preliminary data.</text>
</comment>
<accession>A0A395N9N4</accession>
<reference evidence="2 3" key="1">
    <citation type="journal article" date="2018" name="PLoS Pathog.">
        <title>Evolution of structural diversity of trichothecenes, a family of toxins produced by plant pathogenic and entomopathogenic fungi.</title>
        <authorList>
            <person name="Proctor R.H."/>
            <person name="McCormick S.P."/>
            <person name="Kim H.S."/>
            <person name="Cardoza R.E."/>
            <person name="Stanley A.M."/>
            <person name="Lindo L."/>
            <person name="Kelly A."/>
            <person name="Brown D.W."/>
            <person name="Lee T."/>
            <person name="Vaughan M.M."/>
            <person name="Alexander N.J."/>
            <person name="Busman M."/>
            <person name="Gutierrez S."/>
        </authorList>
    </citation>
    <scope>NUCLEOTIDE SEQUENCE [LARGE SCALE GENOMIC DNA]</scope>
    <source>
        <strain evidence="2 3">IBT 40837</strain>
    </source>
</reference>
<dbReference type="AlphaFoldDB" id="A0A395N9N4"/>
<name>A0A395N9N4_TRIAR</name>
<organism evidence="2 3">
    <name type="scientific">Trichoderma arundinaceum</name>
    <dbReference type="NCBI Taxonomy" id="490622"/>
    <lineage>
        <taxon>Eukaryota</taxon>
        <taxon>Fungi</taxon>
        <taxon>Dikarya</taxon>
        <taxon>Ascomycota</taxon>
        <taxon>Pezizomycotina</taxon>
        <taxon>Sordariomycetes</taxon>
        <taxon>Hypocreomycetidae</taxon>
        <taxon>Hypocreales</taxon>
        <taxon>Hypocreaceae</taxon>
        <taxon>Trichoderma</taxon>
    </lineage>
</organism>
<dbReference type="Proteomes" id="UP000266272">
    <property type="component" value="Unassembled WGS sequence"/>
</dbReference>
<feature type="region of interest" description="Disordered" evidence="1">
    <location>
        <begin position="55"/>
        <end position="150"/>
    </location>
</feature>
<proteinExistence type="predicted"/>
<evidence type="ECO:0000313" key="2">
    <source>
        <dbReference type="EMBL" id="RFU72838.1"/>
    </source>
</evidence>
<feature type="compositionally biased region" description="Low complexity" evidence="1">
    <location>
        <begin position="107"/>
        <end position="118"/>
    </location>
</feature>
<feature type="compositionally biased region" description="Low complexity" evidence="1">
    <location>
        <begin position="135"/>
        <end position="150"/>
    </location>
</feature>
<dbReference type="EMBL" id="PXOA01000761">
    <property type="protein sequence ID" value="RFU72838.1"/>
    <property type="molecule type" value="Genomic_DNA"/>
</dbReference>
<feature type="compositionally biased region" description="Basic and acidic residues" evidence="1">
    <location>
        <begin position="71"/>
        <end position="85"/>
    </location>
</feature>
<sequence length="504" mass="52819">MAAARAPHKKDSGCLSSRFLTRGRFLVLASPLSTVASLVPTGWRVSSVAVERARQMANEREQGGGKLNAGRGKESQEGRERAEEKKKKKMQQMQKRREMQQKGGLASQQSQEQGTGTQLVDRQAALGQSPPPLNAARAPEAPKAPKAPGWGAGVASAVPAMPGASPAAVLALGWAATSPPVAGPRYLPLHSAKGSSRWAPSTATGAAPGVGTPAAPAVASAGTGPEAAGTFQPARQPSVWRERATSADSPVKSVAKRAPKQLRPTRYQTPTPPGSRQPAASRDVRVTGLGVLVRPALPAARTYQLRNRSLRRHGMGVTAAMGHGERRPAGGFEKLKFRVIVATVAAAAAKAATEKGRAAPSRSSSIIIIIISLRQSKQQPAAAATAAAIPYPHHHHPEGTREMTVAFLTSNLRQPAFAPSFGSTPPYSIQSESANNFSSVPTHPDFALLWKGPGRDFFVGQQVPSVPVLGRGIRTLCLCRMETREVNSGIRAPASQVARAGSPG</sequence>
<feature type="region of interest" description="Disordered" evidence="1">
    <location>
        <begin position="192"/>
        <end position="281"/>
    </location>
</feature>
<keyword evidence="3" id="KW-1185">Reference proteome</keyword>
<evidence type="ECO:0000256" key="1">
    <source>
        <dbReference type="SAM" id="MobiDB-lite"/>
    </source>
</evidence>
<gene>
    <name evidence="2" type="ORF">TARUN_9411</name>
</gene>
<feature type="compositionally biased region" description="Low complexity" evidence="1">
    <location>
        <begin position="199"/>
        <end position="225"/>
    </location>
</feature>
<evidence type="ECO:0000313" key="3">
    <source>
        <dbReference type="Proteomes" id="UP000266272"/>
    </source>
</evidence>
<protein>
    <submittedName>
        <fullName evidence="2">Uncharacterized protein</fullName>
    </submittedName>
</protein>